<dbReference type="Proteomes" id="UP000306912">
    <property type="component" value="Unassembled WGS sequence"/>
</dbReference>
<dbReference type="PROSITE" id="PS00061">
    <property type="entry name" value="ADH_SHORT"/>
    <property type="match status" value="1"/>
</dbReference>
<keyword evidence="2 3" id="KW-0560">Oxidoreductase</keyword>
<dbReference type="InterPro" id="IPR036291">
    <property type="entry name" value="NAD(P)-bd_dom_sf"/>
</dbReference>
<dbReference type="Gene3D" id="3.40.50.720">
    <property type="entry name" value="NAD(P)-binding Rossmann-like Domain"/>
    <property type="match status" value="1"/>
</dbReference>
<dbReference type="PRINTS" id="PR00081">
    <property type="entry name" value="GDHRDH"/>
</dbReference>
<gene>
    <name evidence="3" type="ORF">FEZ08_10655</name>
</gene>
<dbReference type="AlphaFoldDB" id="A0A5R8Q8L6"/>
<dbReference type="SUPFAM" id="SSF51735">
    <property type="entry name" value="NAD(P)-binding Rossmann-fold domains"/>
    <property type="match status" value="1"/>
</dbReference>
<comment type="caution">
    <text evidence="3">The sequence shown here is derived from an EMBL/GenBank/DDBJ whole genome shotgun (WGS) entry which is preliminary data.</text>
</comment>
<evidence type="ECO:0000256" key="2">
    <source>
        <dbReference type="ARBA" id="ARBA00023002"/>
    </source>
</evidence>
<dbReference type="EMBL" id="VBWP01000011">
    <property type="protein sequence ID" value="TLG71545.1"/>
    <property type="molecule type" value="Genomic_DNA"/>
</dbReference>
<dbReference type="InterPro" id="IPR020904">
    <property type="entry name" value="Sc_DH/Rdtase_CS"/>
</dbReference>
<dbReference type="GO" id="GO:0008206">
    <property type="term" value="P:bile acid metabolic process"/>
    <property type="evidence" value="ECO:0007669"/>
    <property type="project" value="UniProtKB-ARBA"/>
</dbReference>
<dbReference type="OrthoDB" id="9803333at2"/>
<dbReference type="PANTHER" id="PTHR43180">
    <property type="entry name" value="3-OXOACYL-(ACYL-CARRIER-PROTEIN) REDUCTASE (AFU_ORTHOLOGUE AFUA_6G11210)"/>
    <property type="match status" value="1"/>
</dbReference>
<sequence>MKLANKTAIITGGASGIGRAIAETFAQNGANVVIADINRDRLEEVVAAITASGGSAASIVTDVTSSSDNEAMFNLALEKFGSYDILVCNAGIMDHFAPVGTLSDEMWQKLLAINTTGPMMQMRTAVNYFAAHGGGNIIVTGSVAGLGAGRSGAAYTASKHAVVGLALNTAFAYAKKGIRVNVIAPGGVATNIAESMQQLDPEGSQLFNIGAPLMPRLGEPTELAAVALFLASDEASFVNGAVIPVDGGWNTY</sequence>
<dbReference type="EC" id="1.1.1.47" evidence="3"/>
<evidence type="ECO:0000313" key="4">
    <source>
        <dbReference type="Proteomes" id="UP000306912"/>
    </source>
</evidence>
<organism evidence="3 4">
    <name type="scientific">Culicoidibacter larvae</name>
    <dbReference type="NCBI Taxonomy" id="2579976"/>
    <lineage>
        <taxon>Bacteria</taxon>
        <taxon>Bacillati</taxon>
        <taxon>Bacillota</taxon>
        <taxon>Culicoidibacteria</taxon>
        <taxon>Culicoidibacterales</taxon>
        <taxon>Culicoidibacteraceae</taxon>
        <taxon>Culicoidibacter</taxon>
    </lineage>
</organism>
<keyword evidence="4" id="KW-1185">Reference proteome</keyword>
<dbReference type="FunFam" id="3.40.50.720:FF:000084">
    <property type="entry name" value="Short-chain dehydrogenase reductase"/>
    <property type="match status" value="1"/>
</dbReference>
<dbReference type="FunCoup" id="A0A5R8Q8L6">
    <property type="interactions" value="141"/>
</dbReference>
<dbReference type="NCBIfam" id="NF005559">
    <property type="entry name" value="PRK07231.1"/>
    <property type="match status" value="1"/>
</dbReference>
<accession>A0A5R8Q8L6</accession>
<name>A0A5R8Q8L6_9FIRM</name>
<dbReference type="RefSeq" id="WP_138192200.1">
    <property type="nucleotide sequence ID" value="NZ_VBWP01000011.1"/>
</dbReference>
<proteinExistence type="inferred from homology"/>
<dbReference type="InterPro" id="IPR002347">
    <property type="entry name" value="SDR_fam"/>
</dbReference>
<dbReference type="InParanoid" id="A0A5R8Q8L6"/>
<reference evidence="3 4" key="1">
    <citation type="submission" date="2019-05" db="EMBL/GenBank/DDBJ databases">
        <title>Culicoidintestinum kansasii gen. nov., sp. nov. from the gastrointestinal tract of the biting midge, Culicoides sonorensis.</title>
        <authorList>
            <person name="Neupane S."/>
            <person name="Ghosh A."/>
            <person name="Gunther S."/>
            <person name="Martin K."/>
            <person name="Zurek L."/>
        </authorList>
    </citation>
    <scope>NUCLEOTIDE SEQUENCE [LARGE SCALE GENOMIC DNA]</scope>
    <source>
        <strain evidence="3 4">CS-1</strain>
    </source>
</reference>
<dbReference type="PRINTS" id="PR00080">
    <property type="entry name" value="SDRFAMILY"/>
</dbReference>
<dbReference type="CDD" id="cd05233">
    <property type="entry name" value="SDR_c"/>
    <property type="match status" value="1"/>
</dbReference>
<protein>
    <submittedName>
        <fullName evidence="3">Glucose 1-dehydrogenase</fullName>
        <ecNumber evidence="3">1.1.1.47</ecNumber>
    </submittedName>
</protein>
<evidence type="ECO:0000256" key="1">
    <source>
        <dbReference type="ARBA" id="ARBA00006484"/>
    </source>
</evidence>
<dbReference type="GO" id="GO:0047936">
    <property type="term" value="F:glucose 1-dehydrogenase [NAD(P)+] activity"/>
    <property type="evidence" value="ECO:0007669"/>
    <property type="project" value="UniProtKB-EC"/>
</dbReference>
<comment type="similarity">
    <text evidence="1">Belongs to the short-chain dehydrogenases/reductases (SDR) family.</text>
</comment>
<dbReference type="PANTHER" id="PTHR43180:SF63">
    <property type="entry name" value="DEHYDROGENASE_REDUCTASE FAMILY PROTEIN, PUTATIVE (AFU_ORTHOLOGUE AFUA_6G03520)-RELATED"/>
    <property type="match status" value="1"/>
</dbReference>
<dbReference type="Pfam" id="PF13561">
    <property type="entry name" value="adh_short_C2"/>
    <property type="match status" value="1"/>
</dbReference>
<evidence type="ECO:0000313" key="3">
    <source>
        <dbReference type="EMBL" id="TLG71545.1"/>
    </source>
</evidence>